<reference evidence="3" key="1">
    <citation type="journal article" date="2017" name="Front. Plant Sci.">
        <title>Climate Clever Clovers: New Paradigm to Reduce the Environmental Footprint of Ruminants by Breeding Low Methanogenic Forages Utilizing Haplotype Variation.</title>
        <authorList>
            <person name="Kaur P."/>
            <person name="Appels R."/>
            <person name="Bayer P.E."/>
            <person name="Keeble-Gagnere G."/>
            <person name="Wang J."/>
            <person name="Hirakawa H."/>
            <person name="Shirasawa K."/>
            <person name="Vercoe P."/>
            <person name="Stefanova K."/>
            <person name="Durmic Z."/>
            <person name="Nichols P."/>
            <person name="Revell C."/>
            <person name="Isobe S.N."/>
            <person name="Edwards D."/>
            <person name="Erskine W."/>
        </authorList>
    </citation>
    <scope>NUCLEOTIDE SEQUENCE [LARGE SCALE GENOMIC DNA]</scope>
    <source>
        <strain evidence="3">cv. Daliak</strain>
    </source>
</reference>
<dbReference type="EMBL" id="DF973713">
    <property type="protein sequence ID" value="GAU38392.1"/>
    <property type="molecule type" value="Genomic_DNA"/>
</dbReference>
<evidence type="ECO:0000313" key="2">
    <source>
        <dbReference type="EMBL" id="GAU38392.1"/>
    </source>
</evidence>
<evidence type="ECO:0000256" key="1">
    <source>
        <dbReference type="SAM" id="Phobius"/>
    </source>
</evidence>
<keyword evidence="1" id="KW-0812">Transmembrane</keyword>
<proteinExistence type="predicted"/>
<dbReference type="AlphaFoldDB" id="A0A2Z6NPE8"/>
<evidence type="ECO:0000313" key="3">
    <source>
        <dbReference type="Proteomes" id="UP000242715"/>
    </source>
</evidence>
<feature type="transmembrane region" description="Helical" evidence="1">
    <location>
        <begin position="32"/>
        <end position="53"/>
    </location>
</feature>
<keyword evidence="1" id="KW-1133">Transmembrane helix</keyword>
<protein>
    <submittedName>
        <fullName evidence="2">Uncharacterized protein</fullName>
    </submittedName>
</protein>
<gene>
    <name evidence="2" type="ORF">TSUD_147600</name>
</gene>
<keyword evidence="1" id="KW-0472">Membrane</keyword>
<sequence>MVVTGGFSVAVVVLGWGFGVHTADLFAVMGDVLPVACCASVVLFLVVFSAGLFLELLVQFCAAGADLGSVLVVSVLLFWPGRW</sequence>
<accession>A0A2Z6NPE8</accession>
<keyword evidence="3" id="KW-1185">Reference proteome</keyword>
<name>A0A2Z6NPE8_TRISU</name>
<organism evidence="2 3">
    <name type="scientific">Trifolium subterraneum</name>
    <name type="common">Subterranean clover</name>
    <dbReference type="NCBI Taxonomy" id="3900"/>
    <lineage>
        <taxon>Eukaryota</taxon>
        <taxon>Viridiplantae</taxon>
        <taxon>Streptophyta</taxon>
        <taxon>Embryophyta</taxon>
        <taxon>Tracheophyta</taxon>
        <taxon>Spermatophyta</taxon>
        <taxon>Magnoliopsida</taxon>
        <taxon>eudicotyledons</taxon>
        <taxon>Gunneridae</taxon>
        <taxon>Pentapetalae</taxon>
        <taxon>rosids</taxon>
        <taxon>fabids</taxon>
        <taxon>Fabales</taxon>
        <taxon>Fabaceae</taxon>
        <taxon>Papilionoideae</taxon>
        <taxon>50 kb inversion clade</taxon>
        <taxon>NPAAA clade</taxon>
        <taxon>Hologalegina</taxon>
        <taxon>IRL clade</taxon>
        <taxon>Trifolieae</taxon>
        <taxon>Trifolium</taxon>
    </lineage>
</organism>
<dbReference type="Proteomes" id="UP000242715">
    <property type="component" value="Unassembled WGS sequence"/>
</dbReference>
<feature type="transmembrane region" description="Helical" evidence="1">
    <location>
        <begin position="60"/>
        <end position="79"/>
    </location>
</feature>